<dbReference type="AlphaFoldDB" id="A0A8H3F2C8"/>
<gene>
    <name evidence="2" type="ORF">ALECFALPRED_010585</name>
</gene>
<protein>
    <recommendedName>
        <fullName evidence="1">AB hydrolase-1 domain-containing protein</fullName>
    </recommendedName>
</protein>
<dbReference type="SUPFAM" id="SSF53474">
    <property type="entry name" value="alpha/beta-Hydrolases"/>
    <property type="match status" value="1"/>
</dbReference>
<dbReference type="Pfam" id="PF12697">
    <property type="entry name" value="Abhydrolase_6"/>
    <property type="match status" value="1"/>
</dbReference>
<dbReference type="Proteomes" id="UP000664203">
    <property type="component" value="Unassembled WGS sequence"/>
</dbReference>
<evidence type="ECO:0000313" key="3">
    <source>
        <dbReference type="Proteomes" id="UP000664203"/>
    </source>
</evidence>
<dbReference type="EMBL" id="CAJPDR010000089">
    <property type="protein sequence ID" value="CAF9916293.1"/>
    <property type="molecule type" value="Genomic_DNA"/>
</dbReference>
<dbReference type="InterPro" id="IPR029058">
    <property type="entry name" value="AB_hydrolase_fold"/>
</dbReference>
<sequence length="332" mass="36795">MAVPLQAVTIPKEITATSVVLLHKPTASVACSYVSGTDPAVLVVFLNGLMTDKSSWVAVMSGIIRQRKSLASPEFPSMLAYDRYGVGMTEDRDPLDQGRERGHGHDCSDAADDLYYLISHFSKGSKLLSGEKLRVVLVANSIGCAIARLYAEKYPVAALLLLDSIMANSDFDLWPDPDASGFDERELPEDVSVEVLREQRAKFAAIFKPTVVNREGLSRRNLAKLLPHSDGPMLGNESERPWVTVVGHDFDAFANESLRTMGTPIGLSMRYMNPTWHNYNQGLVHITDREKSKGTIFAKGCGHFIQRDDPDFVIKETLDLVDKVRLQQSVVW</sequence>
<dbReference type="OrthoDB" id="3466836at2759"/>
<evidence type="ECO:0000259" key="1">
    <source>
        <dbReference type="Pfam" id="PF12697"/>
    </source>
</evidence>
<reference evidence="2" key="1">
    <citation type="submission" date="2021-03" db="EMBL/GenBank/DDBJ databases">
        <authorList>
            <person name="Tagirdzhanova G."/>
        </authorList>
    </citation>
    <scope>NUCLEOTIDE SEQUENCE</scope>
</reference>
<accession>A0A8H3F2C8</accession>
<dbReference type="Gene3D" id="3.40.50.1820">
    <property type="entry name" value="alpha/beta hydrolase"/>
    <property type="match status" value="1"/>
</dbReference>
<name>A0A8H3F2C8_9LECA</name>
<proteinExistence type="predicted"/>
<comment type="caution">
    <text evidence="2">The sequence shown here is derived from an EMBL/GenBank/DDBJ whole genome shotgun (WGS) entry which is preliminary data.</text>
</comment>
<dbReference type="InterPro" id="IPR000073">
    <property type="entry name" value="AB_hydrolase_1"/>
</dbReference>
<keyword evidence="3" id="KW-1185">Reference proteome</keyword>
<organism evidence="2 3">
    <name type="scientific">Alectoria fallacina</name>
    <dbReference type="NCBI Taxonomy" id="1903189"/>
    <lineage>
        <taxon>Eukaryota</taxon>
        <taxon>Fungi</taxon>
        <taxon>Dikarya</taxon>
        <taxon>Ascomycota</taxon>
        <taxon>Pezizomycotina</taxon>
        <taxon>Lecanoromycetes</taxon>
        <taxon>OSLEUM clade</taxon>
        <taxon>Lecanoromycetidae</taxon>
        <taxon>Lecanorales</taxon>
        <taxon>Lecanorineae</taxon>
        <taxon>Parmeliaceae</taxon>
        <taxon>Alectoria</taxon>
    </lineage>
</organism>
<feature type="domain" description="AB hydrolase-1" evidence="1">
    <location>
        <begin position="43"/>
        <end position="315"/>
    </location>
</feature>
<evidence type="ECO:0000313" key="2">
    <source>
        <dbReference type="EMBL" id="CAF9916293.1"/>
    </source>
</evidence>